<keyword evidence="2" id="KW-1185">Reference proteome</keyword>
<protein>
    <submittedName>
        <fullName evidence="1">Uncharacterized protein</fullName>
    </submittedName>
</protein>
<evidence type="ECO:0000313" key="2">
    <source>
        <dbReference type="Proteomes" id="UP000249390"/>
    </source>
</evidence>
<sequence>MEFLPDERLMREEERKVVGELAGYREEIWRDRRELFFKSRLWEENLKWDPPMKKKKKNKGDVEEEEELWRFIQETCPIELPGTPSSKIGFQKKAEPHPLNFLL</sequence>
<dbReference type="AlphaFoldDB" id="A0A328E0S8"/>
<name>A0A328E0S8_9ASTE</name>
<evidence type="ECO:0000313" key="1">
    <source>
        <dbReference type="EMBL" id="RAL51582.1"/>
    </source>
</evidence>
<dbReference type="Proteomes" id="UP000249390">
    <property type="component" value="Unassembled WGS sequence"/>
</dbReference>
<dbReference type="EMBL" id="NQVE01000050">
    <property type="protein sequence ID" value="RAL51582.1"/>
    <property type="molecule type" value="Genomic_DNA"/>
</dbReference>
<gene>
    <name evidence="1" type="ORF">DM860_011084</name>
</gene>
<reference evidence="1 2" key="1">
    <citation type="submission" date="2018-06" db="EMBL/GenBank/DDBJ databases">
        <title>The Genome of Cuscuta australis (Dodder) Provides Insight into the Evolution of Plant Parasitism.</title>
        <authorList>
            <person name="Liu H."/>
        </authorList>
    </citation>
    <scope>NUCLEOTIDE SEQUENCE [LARGE SCALE GENOMIC DNA]</scope>
    <source>
        <strain evidence="2">cv. Yunnan</strain>
        <tissue evidence="1">Vines</tissue>
    </source>
</reference>
<organism evidence="1 2">
    <name type="scientific">Cuscuta australis</name>
    <dbReference type="NCBI Taxonomy" id="267555"/>
    <lineage>
        <taxon>Eukaryota</taxon>
        <taxon>Viridiplantae</taxon>
        <taxon>Streptophyta</taxon>
        <taxon>Embryophyta</taxon>
        <taxon>Tracheophyta</taxon>
        <taxon>Spermatophyta</taxon>
        <taxon>Magnoliopsida</taxon>
        <taxon>eudicotyledons</taxon>
        <taxon>Gunneridae</taxon>
        <taxon>Pentapetalae</taxon>
        <taxon>asterids</taxon>
        <taxon>lamiids</taxon>
        <taxon>Solanales</taxon>
        <taxon>Convolvulaceae</taxon>
        <taxon>Cuscuteae</taxon>
        <taxon>Cuscuta</taxon>
        <taxon>Cuscuta subgen. Grammica</taxon>
        <taxon>Cuscuta sect. Cleistogrammica</taxon>
    </lineage>
</organism>
<accession>A0A328E0S8</accession>
<proteinExistence type="predicted"/>
<comment type="caution">
    <text evidence="1">The sequence shown here is derived from an EMBL/GenBank/DDBJ whole genome shotgun (WGS) entry which is preliminary data.</text>
</comment>